<feature type="compositionally biased region" description="Basic and acidic residues" evidence="3">
    <location>
        <begin position="41"/>
        <end position="54"/>
    </location>
</feature>
<protein>
    <recommendedName>
        <fullName evidence="6">Sortase family protein</fullName>
    </recommendedName>
</protein>
<feature type="region of interest" description="Disordered" evidence="3">
    <location>
        <begin position="29"/>
        <end position="54"/>
    </location>
</feature>
<dbReference type="RefSeq" id="WP_094208410.1">
    <property type="nucleotide sequence ID" value="NZ_NDYE01000009.1"/>
</dbReference>
<feature type="active site" description="Acyl-thioester intermediate" evidence="2">
    <location>
        <position position="176"/>
    </location>
</feature>
<dbReference type="NCBIfam" id="TIGR01076">
    <property type="entry name" value="sortase_fam"/>
    <property type="match status" value="1"/>
</dbReference>
<dbReference type="InterPro" id="IPR023365">
    <property type="entry name" value="Sortase_dom-sf"/>
</dbReference>
<name>A0A233VKD2_FINMA</name>
<feature type="active site" description="Proton donor/acceptor" evidence="2">
    <location>
        <position position="113"/>
    </location>
</feature>
<evidence type="ECO:0000256" key="2">
    <source>
        <dbReference type="PIRSR" id="PIRSR605754-1"/>
    </source>
</evidence>
<accession>A0A233VKD2</accession>
<evidence type="ECO:0000256" key="3">
    <source>
        <dbReference type="SAM" id="MobiDB-lite"/>
    </source>
</evidence>
<dbReference type="Proteomes" id="UP000215546">
    <property type="component" value="Unassembled WGS sequence"/>
</dbReference>
<dbReference type="InterPro" id="IPR005754">
    <property type="entry name" value="Sortase"/>
</dbReference>
<evidence type="ECO:0000256" key="1">
    <source>
        <dbReference type="ARBA" id="ARBA00022801"/>
    </source>
</evidence>
<dbReference type="CDD" id="cd05827">
    <property type="entry name" value="Sortase_C"/>
    <property type="match status" value="1"/>
</dbReference>
<organism evidence="4 5">
    <name type="scientific">Finegoldia magna</name>
    <name type="common">Peptostreptococcus magnus</name>
    <dbReference type="NCBI Taxonomy" id="1260"/>
    <lineage>
        <taxon>Bacteria</taxon>
        <taxon>Bacillati</taxon>
        <taxon>Bacillota</taxon>
        <taxon>Tissierellia</taxon>
        <taxon>Tissierellales</taxon>
        <taxon>Peptoniphilaceae</taxon>
        <taxon>Finegoldia</taxon>
    </lineage>
</organism>
<dbReference type="Gene3D" id="2.40.260.10">
    <property type="entry name" value="Sortase"/>
    <property type="match status" value="1"/>
</dbReference>
<dbReference type="SUPFAM" id="SSF63817">
    <property type="entry name" value="Sortase"/>
    <property type="match status" value="1"/>
</dbReference>
<dbReference type="InterPro" id="IPR042002">
    <property type="entry name" value="Sortase_C"/>
</dbReference>
<proteinExistence type="predicted"/>
<dbReference type="GO" id="GO:0016787">
    <property type="term" value="F:hydrolase activity"/>
    <property type="evidence" value="ECO:0007669"/>
    <property type="project" value="UniProtKB-KW"/>
</dbReference>
<keyword evidence="1" id="KW-0378">Hydrolase</keyword>
<dbReference type="Pfam" id="PF04203">
    <property type="entry name" value="Sortase"/>
    <property type="match status" value="1"/>
</dbReference>
<dbReference type="EMBL" id="NDYE01000009">
    <property type="protein sequence ID" value="OXZ32830.1"/>
    <property type="molecule type" value="Genomic_DNA"/>
</dbReference>
<dbReference type="AlphaFoldDB" id="A0A233VKD2"/>
<evidence type="ECO:0000313" key="5">
    <source>
        <dbReference type="Proteomes" id="UP000215546"/>
    </source>
</evidence>
<comment type="caution">
    <text evidence="4">The sequence shown here is derived from an EMBL/GenBank/DDBJ whole genome shotgun (WGS) entry which is preliminary data.</text>
</comment>
<evidence type="ECO:0000313" key="4">
    <source>
        <dbReference type="EMBL" id="OXZ32830.1"/>
    </source>
</evidence>
<evidence type="ECO:0008006" key="6">
    <source>
        <dbReference type="Google" id="ProtNLM"/>
    </source>
</evidence>
<reference evidence="5" key="1">
    <citation type="submission" date="2017-04" db="EMBL/GenBank/DDBJ databases">
        <title>Finegoldia magna isolated from orthopedic joint implant-associated infections.</title>
        <authorList>
            <person name="Bjorklund S."/>
            <person name="Bruggemann H."/>
            <person name="Jensen A."/>
            <person name="Hellmark B."/>
            <person name="Soderquist B."/>
        </authorList>
    </citation>
    <scope>NUCLEOTIDE SEQUENCE [LARGE SCALE GENOMIC DNA]</scope>
    <source>
        <strain evidence="5">12T273</strain>
    </source>
</reference>
<sequence length="199" mass="22709">MIISLALLFINFSRLESKKNSAINLENEFQNNTTNNGKNKLSKEIKKEKSKNETGDKITNDNAIGVLRVDDIKLILPIYANTSRKALSNGCGIVTDTDMPSNKNNTMTVLAAHRGGRNEDYTFKKINELKDGSVIKITTKTQILYYKVYGYEIIEPDDWSRFIKEEDKSKLYLMSCHPYPYDSQRLLIKSKLIKSVSND</sequence>
<gene>
    <name evidence="4" type="ORF">B9N55_04150</name>
</gene>